<evidence type="ECO:0000256" key="4">
    <source>
        <dbReference type="ARBA" id="ARBA00022525"/>
    </source>
</evidence>
<dbReference type="FunFam" id="2.160.20.10:FF:000004">
    <property type="entry name" value="Pectin lyase-like superfamily protein"/>
    <property type="match status" value="1"/>
</dbReference>
<keyword evidence="5 9" id="KW-0378">Hydrolase</keyword>
<dbReference type="PANTHER" id="PTHR31375">
    <property type="match status" value="1"/>
</dbReference>
<sequence>MASFYLENMMVCIILGFKALYMSLLFVAVTSSSATIPKVFDVQSYGAKGDGKTDNTNAFTNAWKDACAYNGRSRVYIPRGTFYLGGVTFKGPCSGKISFFIDGTLLAPSNNDDIKSDTWISFQYIDYLTITGSGIIDGQGKESWPHDECYKHDKCPLLAMNMGFDFVNNSRIKWITSRNSKAGHFNFFNVDHFNVTDVTITAPGDSPNTDGIKIAFSSNVQISNTHIGTGDDCIAILSGNTNFDIYNVTCGPGHGISVGSLGKSKEEKNVEGITVRDSVFTGTIAAVRIKTWESSASTIAISKIVYENIQMVDVESPIIIDQTYCPFPPCEKAGDSHIQVQDVTLKNIWGTSRSKVAVNLECSKSFPCKDIQLIDINLKNNGPGGPATALCENVKGSARGTMVPPSCLN</sequence>
<evidence type="ECO:0000256" key="6">
    <source>
        <dbReference type="ARBA" id="ARBA00023295"/>
    </source>
</evidence>
<dbReference type="Gene3D" id="2.160.20.10">
    <property type="entry name" value="Single-stranded right-handed beta-helix, Pectin lyase-like"/>
    <property type="match status" value="1"/>
</dbReference>
<feature type="active site" evidence="8">
    <location>
        <position position="254"/>
    </location>
</feature>
<evidence type="ECO:0000313" key="10">
    <source>
        <dbReference type="EMBL" id="CAA7056665.1"/>
    </source>
</evidence>
<name>A0A6D2KTV8_9BRAS</name>
<accession>A0A6D2KTV8</accession>
<dbReference type="AlphaFoldDB" id="A0A6D2KTV8"/>
<keyword evidence="7" id="KW-0961">Cell wall biogenesis/degradation</keyword>
<reference evidence="10" key="1">
    <citation type="submission" date="2020-01" db="EMBL/GenBank/DDBJ databases">
        <authorList>
            <person name="Mishra B."/>
        </authorList>
    </citation>
    <scope>NUCLEOTIDE SEQUENCE [LARGE SCALE GENOMIC DNA]</scope>
</reference>
<dbReference type="GO" id="GO:0005975">
    <property type="term" value="P:carbohydrate metabolic process"/>
    <property type="evidence" value="ECO:0007669"/>
    <property type="project" value="InterPro"/>
</dbReference>
<dbReference type="Pfam" id="PF00295">
    <property type="entry name" value="Glyco_hydro_28"/>
    <property type="match status" value="1"/>
</dbReference>
<dbReference type="InterPro" id="IPR011050">
    <property type="entry name" value="Pectin_lyase_fold/virulence"/>
</dbReference>
<keyword evidence="3" id="KW-0134">Cell wall</keyword>
<evidence type="ECO:0000256" key="9">
    <source>
        <dbReference type="RuleBase" id="RU361169"/>
    </source>
</evidence>
<comment type="similarity">
    <text evidence="2 9">Belongs to the glycosyl hydrolase 28 family.</text>
</comment>
<keyword evidence="6 9" id="KW-0326">Glycosidase</keyword>
<evidence type="ECO:0008006" key="12">
    <source>
        <dbReference type="Google" id="ProtNLM"/>
    </source>
</evidence>
<organism evidence="10 11">
    <name type="scientific">Microthlaspi erraticum</name>
    <dbReference type="NCBI Taxonomy" id="1685480"/>
    <lineage>
        <taxon>Eukaryota</taxon>
        <taxon>Viridiplantae</taxon>
        <taxon>Streptophyta</taxon>
        <taxon>Embryophyta</taxon>
        <taxon>Tracheophyta</taxon>
        <taxon>Spermatophyta</taxon>
        <taxon>Magnoliopsida</taxon>
        <taxon>eudicotyledons</taxon>
        <taxon>Gunneridae</taxon>
        <taxon>Pentapetalae</taxon>
        <taxon>rosids</taxon>
        <taxon>malvids</taxon>
        <taxon>Brassicales</taxon>
        <taxon>Brassicaceae</taxon>
        <taxon>Coluteocarpeae</taxon>
        <taxon>Microthlaspi</taxon>
    </lineage>
</organism>
<evidence type="ECO:0000256" key="8">
    <source>
        <dbReference type="PROSITE-ProRule" id="PRU10052"/>
    </source>
</evidence>
<dbReference type="InterPro" id="IPR000743">
    <property type="entry name" value="Glyco_hydro_28"/>
</dbReference>
<dbReference type="InterPro" id="IPR012334">
    <property type="entry name" value="Pectin_lyas_fold"/>
</dbReference>
<evidence type="ECO:0000256" key="7">
    <source>
        <dbReference type="ARBA" id="ARBA00023316"/>
    </source>
</evidence>
<dbReference type="Proteomes" id="UP000467841">
    <property type="component" value="Unassembled WGS sequence"/>
</dbReference>
<comment type="subcellular location">
    <subcellularLocation>
        <location evidence="1">Secreted</location>
        <location evidence="1">Cell wall</location>
    </subcellularLocation>
</comment>
<comment type="caution">
    <text evidence="10">The sequence shown here is derived from an EMBL/GenBank/DDBJ whole genome shotgun (WGS) entry which is preliminary data.</text>
</comment>
<protein>
    <recommendedName>
        <fullName evidence="12">Pectate lyase superfamily protein domain-containing protein</fullName>
    </recommendedName>
</protein>
<dbReference type="SUPFAM" id="SSF51126">
    <property type="entry name" value="Pectin lyase-like"/>
    <property type="match status" value="1"/>
</dbReference>
<dbReference type="PROSITE" id="PS00502">
    <property type="entry name" value="POLYGALACTURONASE"/>
    <property type="match status" value="1"/>
</dbReference>
<dbReference type="OrthoDB" id="187139at2759"/>
<evidence type="ECO:0000313" key="11">
    <source>
        <dbReference type="Proteomes" id="UP000467841"/>
    </source>
</evidence>
<keyword evidence="4" id="KW-0964">Secreted</keyword>
<gene>
    <name evidence="10" type="ORF">MERR_LOCUS43901</name>
</gene>
<dbReference type="GO" id="GO:0004650">
    <property type="term" value="F:polygalacturonase activity"/>
    <property type="evidence" value="ECO:0007669"/>
    <property type="project" value="InterPro"/>
</dbReference>
<keyword evidence="11" id="KW-1185">Reference proteome</keyword>
<evidence type="ECO:0000256" key="2">
    <source>
        <dbReference type="ARBA" id="ARBA00008834"/>
    </source>
</evidence>
<dbReference type="GO" id="GO:0071555">
    <property type="term" value="P:cell wall organization"/>
    <property type="evidence" value="ECO:0007669"/>
    <property type="project" value="UniProtKB-KW"/>
</dbReference>
<evidence type="ECO:0000256" key="5">
    <source>
        <dbReference type="ARBA" id="ARBA00022801"/>
    </source>
</evidence>
<dbReference type="EMBL" id="CACVBM020001651">
    <property type="protein sequence ID" value="CAA7056665.1"/>
    <property type="molecule type" value="Genomic_DNA"/>
</dbReference>
<proteinExistence type="inferred from homology"/>
<evidence type="ECO:0000256" key="3">
    <source>
        <dbReference type="ARBA" id="ARBA00022512"/>
    </source>
</evidence>
<evidence type="ECO:0000256" key="1">
    <source>
        <dbReference type="ARBA" id="ARBA00004191"/>
    </source>
</evidence>